<dbReference type="Proteomes" id="UP001476247">
    <property type="component" value="Unassembled WGS sequence"/>
</dbReference>
<protein>
    <submittedName>
        <fullName evidence="1">Uncharacterized protein</fullName>
    </submittedName>
</protein>
<evidence type="ECO:0000313" key="1">
    <source>
        <dbReference type="EMBL" id="GAA5800954.1"/>
    </source>
</evidence>
<accession>A0ABP9Y1S2</accession>
<proteinExistence type="predicted"/>
<keyword evidence="2" id="KW-1185">Reference proteome</keyword>
<dbReference type="EMBL" id="BAABUJ010000017">
    <property type="protein sequence ID" value="GAA5800954.1"/>
    <property type="molecule type" value="Genomic_DNA"/>
</dbReference>
<sequence length="97" mass="11300">MHMAKTISKEKTAKGKIIKGKVDLDDRTYIQWTEGRREARINAVNVIDPFKLPGHDRSDGWELVRHTMNEVDKDIALPLRNSAMRKELRRLMKDVTD</sequence>
<organism evidence="1 2">
    <name type="scientific">Helicostylum pulchrum</name>
    <dbReference type="NCBI Taxonomy" id="562976"/>
    <lineage>
        <taxon>Eukaryota</taxon>
        <taxon>Fungi</taxon>
        <taxon>Fungi incertae sedis</taxon>
        <taxon>Mucoromycota</taxon>
        <taxon>Mucoromycotina</taxon>
        <taxon>Mucoromycetes</taxon>
        <taxon>Mucorales</taxon>
        <taxon>Mucorineae</taxon>
        <taxon>Mucoraceae</taxon>
        <taxon>Helicostylum</taxon>
    </lineage>
</organism>
<name>A0ABP9Y1S2_9FUNG</name>
<reference evidence="1 2" key="1">
    <citation type="submission" date="2024-04" db="EMBL/GenBank/DDBJ databases">
        <title>genome sequences of Mucor flavus KT1a and Helicostylum pulchrum KT1b strains isolation_sourced from the surface of a dry-aged beef.</title>
        <authorList>
            <person name="Toyotome T."/>
            <person name="Hosono M."/>
            <person name="Torimaru M."/>
            <person name="Fukuda K."/>
            <person name="Mikami N."/>
        </authorList>
    </citation>
    <scope>NUCLEOTIDE SEQUENCE [LARGE SCALE GENOMIC DNA]</scope>
    <source>
        <strain evidence="1 2">KT1b</strain>
    </source>
</reference>
<evidence type="ECO:0000313" key="2">
    <source>
        <dbReference type="Proteomes" id="UP001476247"/>
    </source>
</evidence>
<gene>
    <name evidence="1" type="ORF">HPULCUR_006394</name>
</gene>
<comment type="caution">
    <text evidence="1">The sequence shown here is derived from an EMBL/GenBank/DDBJ whole genome shotgun (WGS) entry which is preliminary data.</text>
</comment>